<dbReference type="InterPro" id="IPR001128">
    <property type="entry name" value="Cyt_P450"/>
</dbReference>
<accession>A0ABY3N1A8</accession>
<dbReference type="EMBL" id="PJAI02000001">
    <property type="protein sequence ID" value="TYK67238.1"/>
    <property type="molecule type" value="Genomic_DNA"/>
</dbReference>
<organism evidence="2 3">
    <name type="scientific">Colwellia echini</name>
    <dbReference type="NCBI Taxonomy" id="1982103"/>
    <lineage>
        <taxon>Bacteria</taxon>
        <taxon>Pseudomonadati</taxon>
        <taxon>Pseudomonadota</taxon>
        <taxon>Gammaproteobacteria</taxon>
        <taxon>Alteromonadales</taxon>
        <taxon>Colwelliaceae</taxon>
        <taxon>Colwellia</taxon>
    </lineage>
</organism>
<protein>
    <submittedName>
        <fullName evidence="2">Cytochrome P450</fullName>
    </submittedName>
</protein>
<reference evidence="2 3" key="1">
    <citation type="submission" date="2019-08" db="EMBL/GenBank/DDBJ databases">
        <title>Microbe sample from Colwellia echini.</title>
        <authorList>
            <person name="Christiansen L."/>
            <person name="Pathiraja D."/>
            <person name="Schultz-Johansen M."/>
            <person name="Choi I.-G."/>
            <person name="Stougaard P."/>
        </authorList>
    </citation>
    <scope>NUCLEOTIDE SEQUENCE [LARGE SCALE GENOMIC DNA]</scope>
    <source>
        <strain evidence="2 3">A3</strain>
    </source>
</reference>
<dbReference type="Gene3D" id="1.10.630.10">
    <property type="entry name" value="Cytochrome P450"/>
    <property type="match status" value="1"/>
</dbReference>
<comment type="similarity">
    <text evidence="1">Belongs to the cytochrome P450 family.</text>
</comment>
<gene>
    <name evidence="2" type="ORF">CWS31_001565</name>
</gene>
<evidence type="ECO:0000313" key="3">
    <source>
        <dbReference type="Proteomes" id="UP000815846"/>
    </source>
</evidence>
<evidence type="ECO:0000256" key="1">
    <source>
        <dbReference type="ARBA" id="ARBA00010617"/>
    </source>
</evidence>
<comment type="caution">
    <text evidence="2">The sequence shown here is derived from an EMBL/GenBank/DDBJ whole genome shotgun (WGS) entry which is preliminary data.</text>
</comment>
<name>A0ABY3N1A8_9GAMM</name>
<dbReference type="Pfam" id="PF00067">
    <property type="entry name" value="p450"/>
    <property type="match status" value="1"/>
</dbReference>
<dbReference type="InterPro" id="IPR002397">
    <property type="entry name" value="Cyt_P450_B"/>
</dbReference>
<dbReference type="PANTHER" id="PTHR46696">
    <property type="entry name" value="P450, PUTATIVE (EUROFUNG)-RELATED"/>
    <property type="match status" value="1"/>
</dbReference>
<dbReference type="PANTHER" id="PTHR46696:SF6">
    <property type="entry name" value="P450, PUTATIVE (EUROFUNG)-RELATED"/>
    <property type="match status" value="1"/>
</dbReference>
<keyword evidence="3" id="KW-1185">Reference proteome</keyword>
<proteinExistence type="inferred from homology"/>
<sequence length="386" mass="43461">MKISNFPDPFEQVRESDGVSTIDDQNDPVTMVMGLKNVRKCAHNWKAFQSGGEEVGRIVVPSEVSIRDTRQIPFEVDPPEHGDFRKLLEPWFKRPLEAEYQQKLKAIIDELVDEAVNSTSTEVVEGFALKLQSRALTLLLNTPYENSNLWIEWGTHVFRTEGEALDKDKANILYDYIDQQIDNAIAKPGDDLYSMLLNSEVNGKKMSKEEVKGVMILTFAGGRDTVINAVTNTIAYFSDHADSLQRLREEPEITGKAVEELVRYFSPLTHMGRVVTEDTQVCEHAAKADSRISLCWASANRDANVFEKPNEVVLDRKLNPHVGFGFSHHNCLGATHARQILSILITSLAEKVSAINVIDSEENIEDLEKFQRKVGFHSLNVSFNGQ</sequence>
<dbReference type="RefSeq" id="WP_101343348.1">
    <property type="nucleotide sequence ID" value="NZ_PJAI02000001.1"/>
</dbReference>
<dbReference type="Proteomes" id="UP000815846">
    <property type="component" value="Unassembled WGS sequence"/>
</dbReference>
<dbReference type="SUPFAM" id="SSF48264">
    <property type="entry name" value="Cytochrome P450"/>
    <property type="match status" value="1"/>
</dbReference>
<evidence type="ECO:0000313" key="2">
    <source>
        <dbReference type="EMBL" id="TYK67238.1"/>
    </source>
</evidence>
<dbReference type="PRINTS" id="PR00359">
    <property type="entry name" value="BP450"/>
</dbReference>
<dbReference type="InterPro" id="IPR036396">
    <property type="entry name" value="Cyt_P450_sf"/>
</dbReference>